<dbReference type="GO" id="GO:0016020">
    <property type="term" value="C:membrane"/>
    <property type="evidence" value="ECO:0007669"/>
    <property type="project" value="UniProtKB-SubCell"/>
</dbReference>
<dbReference type="Pfam" id="PF00069">
    <property type="entry name" value="Pkinase"/>
    <property type="match status" value="1"/>
</dbReference>
<evidence type="ECO:0000256" key="6">
    <source>
        <dbReference type="ARBA" id="ARBA00022679"/>
    </source>
</evidence>
<evidence type="ECO:0000313" key="21">
    <source>
        <dbReference type="EMBL" id="PKI35016.1"/>
    </source>
</evidence>
<keyword evidence="13" id="KW-1133">Transmembrane helix</keyword>
<dbReference type="EC" id="2.7.11.1" evidence="2"/>
<dbReference type="InterPro" id="IPR003591">
    <property type="entry name" value="Leu-rich_rpt_typical-subtyp"/>
</dbReference>
<evidence type="ECO:0000256" key="13">
    <source>
        <dbReference type="ARBA" id="ARBA00022989"/>
    </source>
</evidence>
<dbReference type="GO" id="GO:0004674">
    <property type="term" value="F:protein serine/threonine kinase activity"/>
    <property type="evidence" value="ECO:0007669"/>
    <property type="project" value="UniProtKB-KW"/>
</dbReference>
<dbReference type="PROSITE" id="PS51450">
    <property type="entry name" value="LRR"/>
    <property type="match status" value="4"/>
</dbReference>
<dbReference type="GO" id="GO:0005524">
    <property type="term" value="F:ATP binding"/>
    <property type="evidence" value="ECO:0007669"/>
    <property type="project" value="UniProtKB-KW"/>
</dbReference>
<evidence type="ECO:0000256" key="18">
    <source>
        <dbReference type="ARBA" id="ARBA00048679"/>
    </source>
</evidence>
<reference evidence="21 22" key="1">
    <citation type="submission" date="2017-11" db="EMBL/GenBank/DDBJ databases">
        <title>De-novo sequencing of pomegranate (Punica granatum L.) genome.</title>
        <authorList>
            <person name="Akparov Z."/>
            <person name="Amiraslanov A."/>
            <person name="Hajiyeva S."/>
            <person name="Abbasov M."/>
            <person name="Kaur K."/>
            <person name="Hamwieh A."/>
            <person name="Solovyev V."/>
            <person name="Salamov A."/>
            <person name="Braich B."/>
            <person name="Kosarev P."/>
            <person name="Mahmoud A."/>
            <person name="Hajiyev E."/>
            <person name="Babayeva S."/>
            <person name="Izzatullayeva V."/>
            <person name="Mammadov A."/>
            <person name="Mammadov A."/>
            <person name="Sharifova S."/>
            <person name="Ojaghi J."/>
            <person name="Eynullazada K."/>
            <person name="Bayramov B."/>
            <person name="Abdulazimova A."/>
            <person name="Shahmuradov I."/>
        </authorList>
    </citation>
    <scope>NUCLEOTIDE SEQUENCE [LARGE SCALE GENOMIC DNA]</scope>
    <source>
        <strain evidence="22">cv. AG2017</strain>
        <tissue evidence="21">Leaf</tissue>
    </source>
</reference>
<comment type="catalytic activity">
    <reaction evidence="17">
        <text>L-threonyl-[protein] + ATP = O-phospho-L-threonyl-[protein] + ADP + H(+)</text>
        <dbReference type="Rhea" id="RHEA:46608"/>
        <dbReference type="Rhea" id="RHEA-COMP:11060"/>
        <dbReference type="Rhea" id="RHEA-COMP:11605"/>
        <dbReference type="ChEBI" id="CHEBI:15378"/>
        <dbReference type="ChEBI" id="CHEBI:30013"/>
        <dbReference type="ChEBI" id="CHEBI:30616"/>
        <dbReference type="ChEBI" id="CHEBI:61977"/>
        <dbReference type="ChEBI" id="CHEBI:456216"/>
        <dbReference type="EC" id="2.7.11.1"/>
    </reaction>
</comment>
<comment type="catalytic activity">
    <reaction evidence="18">
        <text>L-seryl-[protein] + ATP = O-phospho-L-seryl-[protein] + ADP + H(+)</text>
        <dbReference type="Rhea" id="RHEA:17989"/>
        <dbReference type="Rhea" id="RHEA-COMP:9863"/>
        <dbReference type="Rhea" id="RHEA-COMP:11604"/>
        <dbReference type="ChEBI" id="CHEBI:15378"/>
        <dbReference type="ChEBI" id="CHEBI:29999"/>
        <dbReference type="ChEBI" id="CHEBI:30616"/>
        <dbReference type="ChEBI" id="CHEBI:83421"/>
        <dbReference type="ChEBI" id="CHEBI:456216"/>
        <dbReference type="EC" id="2.7.11.1"/>
    </reaction>
</comment>
<sequence length="825" mass="90118">MAAPLKKLLAALVRFPFVFLVLLVGSPNNSPATGKTSFVGAVHSGDNRDMAIGKEAEALLRWKSSLDSRSRPVLSSWNTSIPACHWTGISCGGPYSTGSIVVLNLAELSLKGTLHNLDFSSLPKLVSLDLSRNMLFGTIPSNIGNLSHLRYLDLSQNYLSGSIPASIGQMSSLLEISLANNELNGTIPPELGQCLLLRHLDLSCNKLTQGIPVEFSRLDNLQLLDLSRNSLSKLPLISLRRWWRLVTLNLSQNVLFGTIPSNIGNLSHLRYLDLSNNHLSGSIPASIGQMSSLLNISLANNELNGTVPPELGDCMSLQHLDLSCNKLSQSIPEDISKLDNLQLLNLSQNMLFGTIPSNIGSLFKLYHLDLSHNYLSGSIRASIGQMSHLLSISLANNELTGAIPPGLRLCANLQYLNLSGNMLTLSIPGEFSGLDDLQLLDLSRNSLSGYISDTLWKLRSLKILDLSHNMLSGSIMCTNVDQIKSPLSSIDLSYNRLEGLLPLCIPLRLDGIIVFSHNAGLCCDIAGKYCISAGAYASVYKAELATDRVVAVKKLHAGHDDESETATHKAFKSEIRTLTEVRHRNIVKFYGFCSTPRHSFLVYEFLGSGSLQGLLTDDDDAAGFGWLERVNIVKGIANALCYLHHECSPPILHRDVSSKNVLLDDEYEARLSDFGTARFLKPDSSNWTTFVGTFGYAAPELAYTMNVNEKCDVYSFGVLTLETIMGRHPADLISSISFSPSASSSTDLLRLKDVLDPRIPSPRNEAASEVIFVVKVAFSCLSYRPEFRPTMKQISQGLSARRLSLQGSPEETELGELADLRSLCP</sequence>
<gene>
    <name evidence="21" type="ORF">CRG98_044601</name>
</gene>
<dbReference type="EMBL" id="PGOL01005510">
    <property type="protein sequence ID" value="PKI35016.1"/>
    <property type="molecule type" value="Genomic_DNA"/>
</dbReference>
<evidence type="ECO:0000256" key="7">
    <source>
        <dbReference type="ARBA" id="ARBA00022692"/>
    </source>
</evidence>
<dbReference type="SUPFAM" id="SSF56112">
    <property type="entry name" value="Protein kinase-like (PK-like)"/>
    <property type="match status" value="1"/>
</dbReference>
<name>A0A2I0HUS0_PUNGR</name>
<dbReference type="InterPro" id="IPR011009">
    <property type="entry name" value="Kinase-like_dom_sf"/>
</dbReference>
<dbReference type="Pfam" id="PF13855">
    <property type="entry name" value="LRR_8"/>
    <property type="match status" value="3"/>
</dbReference>
<dbReference type="InterPro" id="IPR013210">
    <property type="entry name" value="LRR_N_plant-typ"/>
</dbReference>
<dbReference type="PANTHER" id="PTHR48053:SF168">
    <property type="entry name" value="LRR RECEPTOR-LIKE KINASE FAMILY PROTEIN"/>
    <property type="match status" value="1"/>
</dbReference>
<dbReference type="Pfam" id="PF00560">
    <property type="entry name" value="LRR_1"/>
    <property type="match status" value="5"/>
</dbReference>
<feature type="chain" id="PRO_5014157003" description="non-specific serine/threonine protein kinase" evidence="19">
    <location>
        <begin position="35"/>
        <end position="825"/>
    </location>
</feature>
<dbReference type="InterPro" id="IPR032675">
    <property type="entry name" value="LRR_dom_sf"/>
</dbReference>
<dbReference type="Gene3D" id="1.10.510.10">
    <property type="entry name" value="Transferase(Phosphotransferase) domain 1"/>
    <property type="match status" value="1"/>
</dbReference>
<dbReference type="PANTHER" id="PTHR48053">
    <property type="entry name" value="LEUCINE RICH REPEAT FAMILY PROTEIN, EXPRESSED"/>
    <property type="match status" value="1"/>
</dbReference>
<keyword evidence="9" id="KW-0677">Repeat</keyword>
<feature type="signal peptide" evidence="19">
    <location>
        <begin position="1"/>
        <end position="34"/>
    </location>
</feature>
<dbReference type="SMART" id="SM00369">
    <property type="entry name" value="LRR_TYP"/>
    <property type="match status" value="10"/>
</dbReference>
<comment type="subcellular location">
    <subcellularLocation>
        <location evidence="1">Membrane</location>
        <topology evidence="1">Single-pass type I membrane protein</topology>
    </subcellularLocation>
</comment>
<evidence type="ECO:0000256" key="9">
    <source>
        <dbReference type="ARBA" id="ARBA00022737"/>
    </source>
</evidence>
<evidence type="ECO:0000256" key="4">
    <source>
        <dbReference type="ARBA" id="ARBA00022553"/>
    </source>
</evidence>
<dbReference type="PRINTS" id="PR00019">
    <property type="entry name" value="LEURICHRPT"/>
</dbReference>
<dbReference type="Gene3D" id="3.30.200.20">
    <property type="entry name" value="Phosphorylase Kinase, domain 1"/>
    <property type="match status" value="1"/>
</dbReference>
<evidence type="ECO:0000256" key="17">
    <source>
        <dbReference type="ARBA" id="ARBA00047899"/>
    </source>
</evidence>
<evidence type="ECO:0000256" key="5">
    <source>
        <dbReference type="ARBA" id="ARBA00022614"/>
    </source>
</evidence>
<dbReference type="PROSITE" id="PS00109">
    <property type="entry name" value="PROTEIN_KINASE_TYR"/>
    <property type="match status" value="1"/>
</dbReference>
<dbReference type="FunFam" id="3.80.10.10:FF:000400">
    <property type="entry name" value="Nuclear pore complex protein NUP107"/>
    <property type="match status" value="1"/>
</dbReference>
<evidence type="ECO:0000256" key="12">
    <source>
        <dbReference type="ARBA" id="ARBA00022840"/>
    </source>
</evidence>
<organism evidence="21 22">
    <name type="scientific">Punica granatum</name>
    <name type="common">Pomegranate</name>
    <dbReference type="NCBI Taxonomy" id="22663"/>
    <lineage>
        <taxon>Eukaryota</taxon>
        <taxon>Viridiplantae</taxon>
        <taxon>Streptophyta</taxon>
        <taxon>Embryophyta</taxon>
        <taxon>Tracheophyta</taxon>
        <taxon>Spermatophyta</taxon>
        <taxon>Magnoliopsida</taxon>
        <taxon>eudicotyledons</taxon>
        <taxon>Gunneridae</taxon>
        <taxon>Pentapetalae</taxon>
        <taxon>rosids</taxon>
        <taxon>malvids</taxon>
        <taxon>Myrtales</taxon>
        <taxon>Lythraceae</taxon>
        <taxon>Punica</taxon>
    </lineage>
</organism>
<evidence type="ECO:0000256" key="1">
    <source>
        <dbReference type="ARBA" id="ARBA00004479"/>
    </source>
</evidence>
<dbReference type="InterPro" id="IPR001611">
    <property type="entry name" value="Leu-rich_rpt"/>
</dbReference>
<dbReference type="GO" id="GO:0099402">
    <property type="term" value="P:plant organ development"/>
    <property type="evidence" value="ECO:0007669"/>
    <property type="project" value="UniProtKB-ARBA"/>
</dbReference>
<dbReference type="GO" id="GO:0009653">
    <property type="term" value="P:anatomical structure morphogenesis"/>
    <property type="evidence" value="ECO:0007669"/>
    <property type="project" value="UniProtKB-ARBA"/>
</dbReference>
<keyword evidence="4" id="KW-0597">Phosphoprotein</keyword>
<evidence type="ECO:0000256" key="8">
    <source>
        <dbReference type="ARBA" id="ARBA00022729"/>
    </source>
</evidence>
<dbReference type="Proteomes" id="UP000233551">
    <property type="component" value="Unassembled WGS sequence"/>
</dbReference>
<dbReference type="PROSITE" id="PS50011">
    <property type="entry name" value="PROTEIN_KINASE_DOM"/>
    <property type="match status" value="1"/>
</dbReference>
<keyword evidence="6" id="KW-0808">Transferase</keyword>
<keyword evidence="10" id="KW-0547">Nucleotide-binding</keyword>
<dbReference type="FunFam" id="3.80.10.10:FF:000095">
    <property type="entry name" value="LRR receptor-like serine/threonine-protein kinase GSO1"/>
    <property type="match status" value="1"/>
</dbReference>
<keyword evidence="8 19" id="KW-0732">Signal</keyword>
<keyword evidence="22" id="KW-1185">Reference proteome</keyword>
<keyword evidence="3" id="KW-0723">Serine/threonine-protein kinase</keyword>
<dbReference type="FunFam" id="1.10.510.10:FF:000445">
    <property type="entry name" value="MDIS1-interacting receptor like kinase 2"/>
    <property type="match status" value="1"/>
</dbReference>
<keyword evidence="7" id="KW-0812">Transmembrane</keyword>
<evidence type="ECO:0000313" key="22">
    <source>
        <dbReference type="Proteomes" id="UP000233551"/>
    </source>
</evidence>
<protein>
    <recommendedName>
        <fullName evidence="2">non-specific serine/threonine protein kinase</fullName>
        <ecNumber evidence="2">2.7.11.1</ecNumber>
    </recommendedName>
</protein>
<keyword evidence="16" id="KW-0325">Glycoprotein</keyword>
<evidence type="ECO:0000256" key="19">
    <source>
        <dbReference type="SAM" id="SignalP"/>
    </source>
</evidence>
<evidence type="ECO:0000256" key="16">
    <source>
        <dbReference type="ARBA" id="ARBA00023180"/>
    </source>
</evidence>
<evidence type="ECO:0000256" key="10">
    <source>
        <dbReference type="ARBA" id="ARBA00022741"/>
    </source>
</evidence>
<dbReference type="SUPFAM" id="SSF52058">
    <property type="entry name" value="L domain-like"/>
    <property type="match status" value="2"/>
</dbReference>
<dbReference type="InterPro" id="IPR000719">
    <property type="entry name" value="Prot_kinase_dom"/>
</dbReference>
<keyword evidence="12" id="KW-0067">ATP-binding</keyword>
<comment type="caution">
    <text evidence="21">The sequence shown here is derived from an EMBL/GenBank/DDBJ whole genome shotgun (WGS) entry which is preliminary data.</text>
</comment>
<dbReference type="InterPro" id="IPR051716">
    <property type="entry name" value="Plant_RL_S/T_kinase"/>
</dbReference>
<dbReference type="Pfam" id="PF08263">
    <property type="entry name" value="LRRNT_2"/>
    <property type="match status" value="1"/>
</dbReference>
<keyword evidence="15" id="KW-0675">Receptor</keyword>
<evidence type="ECO:0000256" key="2">
    <source>
        <dbReference type="ARBA" id="ARBA00012513"/>
    </source>
</evidence>
<dbReference type="InterPro" id="IPR008266">
    <property type="entry name" value="Tyr_kinase_AS"/>
</dbReference>
<evidence type="ECO:0000256" key="15">
    <source>
        <dbReference type="ARBA" id="ARBA00023170"/>
    </source>
</evidence>
<evidence type="ECO:0000256" key="14">
    <source>
        <dbReference type="ARBA" id="ARBA00023136"/>
    </source>
</evidence>
<accession>A0A2I0HUS0</accession>
<evidence type="ECO:0000256" key="11">
    <source>
        <dbReference type="ARBA" id="ARBA00022777"/>
    </source>
</evidence>
<proteinExistence type="predicted"/>
<evidence type="ECO:0000256" key="3">
    <source>
        <dbReference type="ARBA" id="ARBA00022527"/>
    </source>
</evidence>
<dbReference type="AlphaFoldDB" id="A0A2I0HUS0"/>
<dbReference type="STRING" id="22663.A0A2I0HUS0"/>
<keyword evidence="14" id="KW-0472">Membrane</keyword>
<feature type="domain" description="Protein kinase" evidence="20">
    <location>
        <begin position="525"/>
        <end position="803"/>
    </location>
</feature>
<dbReference type="Gene3D" id="3.80.10.10">
    <property type="entry name" value="Ribonuclease Inhibitor"/>
    <property type="match status" value="3"/>
</dbReference>
<dbReference type="FunFam" id="3.30.200.20:FF:000309">
    <property type="entry name" value="Leucine-rich repeat receptor protein kinase MSP1"/>
    <property type="match status" value="1"/>
</dbReference>
<evidence type="ECO:0000259" key="20">
    <source>
        <dbReference type="PROSITE" id="PS50011"/>
    </source>
</evidence>
<keyword evidence="11" id="KW-0418">Kinase</keyword>
<keyword evidence="5" id="KW-0433">Leucine-rich repeat</keyword>